<evidence type="ECO:0000313" key="3">
    <source>
        <dbReference type="Proteomes" id="UP000601223"/>
    </source>
</evidence>
<comment type="caution">
    <text evidence="2">The sequence shown here is derived from an EMBL/GenBank/DDBJ whole genome shotgun (WGS) entry which is preliminary data.</text>
</comment>
<evidence type="ECO:0000313" key="2">
    <source>
        <dbReference type="EMBL" id="GIF84847.1"/>
    </source>
</evidence>
<reference evidence="2 3" key="1">
    <citation type="submission" date="2021-01" db="EMBL/GenBank/DDBJ databases">
        <title>Whole genome shotgun sequence of Catellatospora bangladeshensis NBRC 107357.</title>
        <authorList>
            <person name="Komaki H."/>
            <person name="Tamura T."/>
        </authorList>
    </citation>
    <scope>NUCLEOTIDE SEQUENCE [LARGE SCALE GENOMIC DNA]</scope>
    <source>
        <strain evidence="2 3">NBRC 107357</strain>
    </source>
</reference>
<accession>A0A8J3JQ39</accession>
<name>A0A8J3JQ39_9ACTN</name>
<evidence type="ECO:0000256" key="1">
    <source>
        <dbReference type="SAM" id="Phobius"/>
    </source>
</evidence>
<keyword evidence="1" id="KW-1133">Transmembrane helix</keyword>
<keyword evidence="3" id="KW-1185">Reference proteome</keyword>
<dbReference type="AlphaFoldDB" id="A0A8J3JQ39"/>
<sequence>MDQREMYLRLWLEEQAQIRHRRQLALLFSAGCLVADAVILGLLMLSDQASSRLPTGSSLVWSAIAVAVLGVLGMAMVTTCRWVIEQHRERAARLHAGLVAASDGDELVKGDGKTTAVAPPDRAALGPAYTAHLLALATGIVLLLAQHPAFQ</sequence>
<keyword evidence="1" id="KW-0812">Transmembrane</keyword>
<organism evidence="2 3">
    <name type="scientific">Catellatospora bangladeshensis</name>
    <dbReference type="NCBI Taxonomy" id="310355"/>
    <lineage>
        <taxon>Bacteria</taxon>
        <taxon>Bacillati</taxon>
        <taxon>Actinomycetota</taxon>
        <taxon>Actinomycetes</taxon>
        <taxon>Micromonosporales</taxon>
        <taxon>Micromonosporaceae</taxon>
        <taxon>Catellatospora</taxon>
    </lineage>
</organism>
<keyword evidence="1" id="KW-0472">Membrane</keyword>
<dbReference type="Proteomes" id="UP000601223">
    <property type="component" value="Unassembled WGS sequence"/>
</dbReference>
<dbReference type="RefSeq" id="WP_203753776.1">
    <property type="nucleotide sequence ID" value="NZ_BONF01000041.1"/>
</dbReference>
<feature type="transmembrane region" description="Helical" evidence="1">
    <location>
        <begin position="24"/>
        <end position="46"/>
    </location>
</feature>
<feature type="transmembrane region" description="Helical" evidence="1">
    <location>
        <begin position="58"/>
        <end position="84"/>
    </location>
</feature>
<dbReference type="EMBL" id="BONF01000041">
    <property type="protein sequence ID" value="GIF84847.1"/>
    <property type="molecule type" value="Genomic_DNA"/>
</dbReference>
<gene>
    <name evidence="2" type="ORF">Cba03nite_61960</name>
</gene>
<protein>
    <submittedName>
        <fullName evidence="2">Uncharacterized protein</fullName>
    </submittedName>
</protein>
<proteinExistence type="predicted"/>